<proteinExistence type="predicted"/>
<sequence length="58" mass="6343">MTIPGAARNLNPVLAGAEAAFFYEAARFTDLCRDLLNIWQNVCQTVDNRSGLVSSLEV</sequence>
<accession>A0A9W5RCZ4</accession>
<protein>
    <submittedName>
        <fullName evidence="1">Uncharacterized protein</fullName>
    </submittedName>
</protein>
<dbReference type="Proteomes" id="UP000014387">
    <property type="component" value="Unassembled WGS sequence"/>
</dbReference>
<name>A0A9W5RCZ4_9ACTO</name>
<dbReference type="AlphaFoldDB" id="A0A9W5RCZ4"/>
<comment type="caution">
    <text evidence="1">The sequence shown here is derived from an EMBL/GenBank/DDBJ whole genome shotgun (WGS) entry which is preliminary data.</text>
</comment>
<organism evidence="1 2">
    <name type="scientific">Gleimia europaea ACS-120-V-Col10b</name>
    <dbReference type="NCBI Taxonomy" id="883069"/>
    <lineage>
        <taxon>Bacteria</taxon>
        <taxon>Bacillati</taxon>
        <taxon>Actinomycetota</taxon>
        <taxon>Actinomycetes</taxon>
        <taxon>Actinomycetales</taxon>
        <taxon>Actinomycetaceae</taxon>
        <taxon>Gleimia</taxon>
    </lineage>
</organism>
<evidence type="ECO:0000313" key="1">
    <source>
        <dbReference type="EMBL" id="EPD29501.1"/>
    </source>
</evidence>
<reference evidence="1 2" key="1">
    <citation type="submission" date="2013-05" db="EMBL/GenBank/DDBJ databases">
        <title>The Genome Sequence of Actinomyces europaeus ACS-120-V-COL10B.</title>
        <authorList>
            <consortium name="The Broad Institute Genomics Platform"/>
            <person name="Earl A."/>
            <person name="Ward D."/>
            <person name="Feldgarden M."/>
            <person name="Gevers D."/>
            <person name="Saerens B."/>
            <person name="Vaneechoutte M."/>
            <person name="Walker B."/>
            <person name="Young S."/>
            <person name="Zeng Q."/>
            <person name="Gargeya S."/>
            <person name="Fitzgerald M."/>
            <person name="Haas B."/>
            <person name="Abouelleil A."/>
            <person name="Allen A.W."/>
            <person name="Alvarado L."/>
            <person name="Arachchi H.M."/>
            <person name="Berlin A.M."/>
            <person name="Chapman S.B."/>
            <person name="Gainer-Dewar J."/>
            <person name="Goldberg J."/>
            <person name="Griggs A."/>
            <person name="Gujja S."/>
            <person name="Hansen M."/>
            <person name="Howarth C."/>
            <person name="Imamovic A."/>
            <person name="Ireland A."/>
            <person name="Larimer J."/>
            <person name="McCowan C."/>
            <person name="Murphy C."/>
            <person name="Pearson M."/>
            <person name="Poon T.W."/>
            <person name="Priest M."/>
            <person name="Roberts A."/>
            <person name="Saif S."/>
            <person name="Shea T."/>
            <person name="Sisk P."/>
            <person name="Sykes S."/>
            <person name="Wortman J."/>
            <person name="Nusbaum C."/>
            <person name="Birren B."/>
        </authorList>
    </citation>
    <scope>NUCLEOTIDE SEQUENCE [LARGE SCALE GENOMIC DNA]</scope>
    <source>
        <strain evidence="1 2">ACS-120-V-Col10b</strain>
    </source>
</reference>
<gene>
    <name evidence="1" type="ORF">HMPREF9238_01481</name>
</gene>
<dbReference type="EMBL" id="AGWN01000002">
    <property type="protein sequence ID" value="EPD29501.1"/>
    <property type="molecule type" value="Genomic_DNA"/>
</dbReference>
<keyword evidence="2" id="KW-1185">Reference proteome</keyword>
<evidence type="ECO:0000313" key="2">
    <source>
        <dbReference type="Proteomes" id="UP000014387"/>
    </source>
</evidence>